<sequence>MSRVYPLYAVLGILLVLVSLAHQSPLIAMPSEKIDTVINRAIQSRDIADLSTPLINASELGNEFDTNTARMGETPNTRLVAN</sequence>
<proteinExistence type="predicted"/>
<dbReference type="RefSeq" id="XP_066716081.1">
    <property type="nucleotide sequence ID" value="XM_066856812.1"/>
</dbReference>
<accession>A0ABR1VC60</accession>
<feature type="signal peptide" evidence="1">
    <location>
        <begin position="1"/>
        <end position="23"/>
    </location>
</feature>
<keyword evidence="1" id="KW-0732">Signal</keyword>
<evidence type="ECO:0000256" key="1">
    <source>
        <dbReference type="SAM" id="SignalP"/>
    </source>
</evidence>
<dbReference type="GeneID" id="92089875"/>
<organism evidence="2 3">
    <name type="scientific">Apiospora phragmitis</name>
    <dbReference type="NCBI Taxonomy" id="2905665"/>
    <lineage>
        <taxon>Eukaryota</taxon>
        <taxon>Fungi</taxon>
        <taxon>Dikarya</taxon>
        <taxon>Ascomycota</taxon>
        <taxon>Pezizomycotina</taxon>
        <taxon>Sordariomycetes</taxon>
        <taxon>Xylariomycetidae</taxon>
        <taxon>Amphisphaeriales</taxon>
        <taxon>Apiosporaceae</taxon>
        <taxon>Apiospora</taxon>
    </lineage>
</organism>
<dbReference type="EMBL" id="JAQQWL010000006">
    <property type="protein sequence ID" value="KAK8068787.1"/>
    <property type="molecule type" value="Genomic_DNA"/>
</dbReference>
<protein>
    <submittedName>
        <fullName evidence="2">Uncharacterized protein</fullName>
    </submittedName>
</protein>
<keyword evidence="3" id="KW-1185">Reference proteome</keyword>
<feature type="chain" id="PRO_5046381085" evidence="1">
    <location>
        <begin position="24"/>
        <end position="82"/>
    </location>
</feature>
<name>A0ABR1VC60_9PEZI</name>
<comment type="caution">
    <text evidence="2">The sequence shown here is derived from an EMBL/GenBank/DDBJ whole genome shotgun (WGS) entry which is preliminary data.</text>
</comment>
<gene>
    <name evidence="2" type="ORF">PG994_005403</name>
</gene>
<reference evidence="2 3" key="1">
    <citation type="submission" date="2023-01" db="EMBL/GenBank/DDBJ databases">
        <title>Analysis of 21 Apiospora genomes using comparative genomics revels a genus with tremendous synthesis potential of carbohydrate active enzymes and secondary metabolites.</title>
        <authorList>
            <person name="Sorensen T."/>
        </authorList>
    </citation>
    <scope>NUCLEOTIDE SEQUENCE [LARGE SCALE GENOMIC DNA]</scope>
    <source>
        <strain evidence="2 3">CBS 135458</strain>
    </source>
</reference>
<evidence type="ECO:0000313" key="2">
    <source>
        <dbReference type="EMBL" id="KAK8068787.1"/>
    </source>
</evidence>
<dbReference type="Proteomes" id="UP001480595">
    <property type="component" value="Unassembled WGS sequence"/>
</dbReference>
<evidence type="ECO:0000313" key="3">
    <source>
        <dbReference type="Proteomes" id="UP001480595"/>
    </source>
</evidence>